<dbReference type="Pfam" id="PF01108">
    <property type="entry name" value="Tissue_fac"/>
    <property type="match status" value="1"/>
</dbReference>
<dbReference type="SUPFAM" id="SSF49265">
    <property type="entry name" value="Fibronectin type III"/>
    <property type="match status" value="2"/>
</dbReference>
<dbReference type="InterPro" id="IPR003961">
    <property type="entry name" value="FN3_dom"/>
</dbReference>
<keyword evidence="10" id="KW-0675">Receptor</keyword>
<keyword evidence="5" id="KW-0812">Transmembrane</keyword>
<dbReference type="Proteomes" id="UP000694570">
    <property type="component" value="Unplaced"/>
</dbReference>
<dbReference type="GO" id="GO:0005615">
    <property type="term" value="C:extracellular space"/>
    <property type="evidence" value="ECO:0007669"/>
    <property type="project" value="UniProtKB-ARBA"/>
</dbReference>
<organism evidence="18 19">
    <name type="scientific">Sus scrofa</name>
    <name type="common">Pig</name>
    <dbReference type="NCBI Taxonomy" id="9823"/>
    <lineage>
        <taxon>Eukaryota</taxon>
        <taxon>Metazoa</taxon>
        <taxon>Chordata</taxon>
        <taxon>Craniata</taxon>
        <taxon>Vertebrata</taxon>
        <taxon>Euteleostomi</taxon>
        <taxon>Mammalia</taxon>
        <taxon>Eutheria</taxon>
        <taxon>Laurasiatheria</taxon>
        <taxon>Artiodactyla</taxon>
        <taxon>Suina</taxon>
        <taxon>Suidae</taxon>
        <taxon>Sus</taxon>
    </lineage>
</organism>
<gene>
    <name evidence="18" type="primary">IFNAR2</name>
</gene>
<feature type="compositionally biased region" description="Basic and acidic residues" evidence="15">
    <location>
        <begin position="670"/>
        <end position="681"/>
    </location>
</feature>
<protein>
    <recommendedName>
        <fullName evidence="13">Interferon alpha/beta receptor 2</fullName>
    </recommendedName>
    <alternativeName>
        <fullName evidence="14">Type I interferon receptor 2</fullName>
    </alternativeName>
</protein>
<accession>A0A8D0VH56</accession>
<dbReference type="InterPro" id="IPR050650">
    <property type="entry name" value="Type-II_Cytokine-TF_Rcpt"/>
</dbReference>
<dbReference type="Gene3D" id="2.60.40.10">
    <property type="entry name" value="Immunoglobulins"/>
    <property type="match status" value="2"/>
</dbReference>
<dbReference type="InterPro" id="IPR013783">
    <property type="entry name" value="Ig-like_fold"/>
</dbReference>
<dbReference type="PANTHER" id="PTHR20859:SF84">
    <property type="entry name" value="INTERFERON ALPHA_BETA RECEPTOR 2"/>
    <property type="match status" value="1"/>
</dbReference>
<dbReference type="FunFam" id="2.60.40.10:FF:000909">
    <property type="entry name" value="Interferon alpha/beta receptor 2"/>
    <property type="match status" value="1"/>
</dbReference>
<dbReference type="PANTHER" id="PTHR20859">
    <property type="entry name" value="INTERFERON/INTERLEUKIN RECEPTOR"/>
    <property type="match status" value="1"/>
</dbReference>
<dbReference type="InterPro" id="IPR015373">
    <property type="entry name" value="Interferon/interleukin_rcp_dom"/>
</dbReference>
<name>A0A8D0VH56_PIG</name>
<evidence type="ECO:0000256" key="15">
    <source>
        <dbReference type="SAM" id="MobiDB-lite"/>
    </source>
</evidence>
<evidence type="ECO:0000256" key="11">
    <source>
        <dbReference type="ARBA" id="ARBA00023180"/>
    </source>
</evidence>
<evidence type="ECO:0000256" key="10">
    <source>
        <dbReference type="ARBA" id="ARBA00023170"/>
    </source>
</evidence>
<feature type="compositionally biased region" description="Acidic residues" evidence="15">
    <location>
        <begin position="512"/>
        <end position="525"/>
    </location>
</feature>
<keyword evidence="8" id="KW-0472">Membrane</keyword>
<keyword evidence="11" id="KW-0325">Glycoprotein</keyword>
<evidence type="ECO:0000256" key="12">
    <source>
        <dbReference type="ARBA" id="ARBA00057968"/>
    </source>
</evidence>
<feature type="region of interest" description="Disordered" evidence="15">
    <location>
        <begin position="589"/>
        <end position="695"/>
    </location>
</feature>
<reference evidence="18" key="1">
    <citation type="submission" date="2025-08" db="UniProtKB">
        <authorList>
            <consortium name="Ensembl"/>
        </authorList>
    </citation>
    <scope>IDENTIFICATION</scope>
</reference>
<evidence type="ECO:0000259" key="16">
    <source>
        <dbReference type="Pfam" id="PF01108"/>
    </source>
</evidence>
<comment type="subcellular location">
    <subcellularLocation>
        <location evidence="1">Cell membrane</location>
        <topology evidence="1">Single-pass type I membrane protein</topology>
    </subcellularLocation>
</comment>
<feature type="region of interest" description="Disordered" evidence="15">
    <location>
        <begin position="507"/>
        <end position="577"/>
    </location>
</feature>
<feature type="domain" description="Fibronectin type-III" evidence="16">
    <location>
        <begin position="186"/>
        <end position="268"/>
    </location>
</feature>
<feature type="compositionally biased region" description="Low complexity" evidence="15">
    <location>
        <begin position="98"/>
        <end position="117"/>
    </location>
</feature>
<evidence type="ECO:0000256" key="14">
    <source>
        <dbReference type="ARBA" id="ARBA00076545"/>
    </source>
</evidence>
<feature type="region of interest" description="Disordered" evidence="15">
    <location>
        <begin position="1"/>
        <end position="133"/>
    </location>
</feature>
<evidence type="ECO:0000256" key="1">
    <source>
        <dbReference type="ARBA" id="ARBA00004251"/>
    </source>
</evidence>
<evidence type="ECO:0000256" key="5">
    <source>
        <dbReference type="ARBA" id="ARBA00022692"/>
    </source>
</evidence>
<evidence type="ECO:0000313" key="19">
    <source>
        <dbReference type="Proteomes" id="UP000694570"/>
    </source>
</evidence>
<dbReference type="GO" id="GO:0005886">
    <property type="term" value="C:plasma membrane"/>
    <property type="evidence" value="ECO:0007669"/>
    <property type="project" value="UniProtKB-SubCell"/>
</dbReference>
<evidence type="ECO:0000256" key="4">
    <source>
        <dbReference type="ARBA" id="ARBA00022553"/>
    </source>
</evidence>
<keyword evidence="7" id="KW-1133">Transmembrane helix</keyword>
<proteinExistence type="inferred from homology"/>
<comment type="function">
    <text evidence="12">Together with IFNAR1, forms the heterodimeric receptor for type I interferons (including interferons alpha, beta, epsilon, omega and kappa). Type I interferon binding activates the JAK-STAT signaling cascade, resulting in transcriptional activation or repression of interferon-regulated genes that encode the effectors of the interferon response. Mechanistically, type I interferon-binding brings the IFNAR1 and IFNAR2 subunits into close proximity with one another, driving their associated Janus kinases (JAKs) (TYK2 bound to IFNAR1 and JAK1 bound to IFNAR2) to cross-phosphorylate one another. The activated kinases phosphorylate specific tyrosine residues on the intracellular domains of IFNAR1 and IFNAR2, forming docking sites for the STAT transcription factors (STAT1, STAT2 and STAT). STAT proteins are then phosphorylated by the JAKs, promoting their translocation into the nucleus to regulate expression of interferon-regulated genes.</text>
</comment>
<evidence type="ECO:0000256" key="6">
    <source>
        <dbReference type="ARBA" id="ARBA00022729"/>
    </source>
</evidence>
<keyword evidence="4" id="KW-0597">Phosphoprotein</keyword>
<sequence length="695" mass="76908">MEFAGRGVEEEDAVCTNLGRLRDPVSPPPARPRRARALPEVEAGARRAHPRSTRSPHLQERPRGSSPGALEAKGAGHHPAALPAFAPRGPPLPKRPPAARIPVTSAEPGCPGPAAEPSWSGWDGGQHPEVGGRAKLPRCEHKKRTSKLTKMLLSQNVSVIGPVNLYPMVHISLVFGISFILSDSSDESCTLKMRFRNSQSILSWELKNHLVVPTHYTLWYTIMSKQENMKMVETCANITRSFCDLTDVWINLTETYIPRVVAFRENTALVTCMGSFFMATDTMSLDPPDFEVAGFTDHINVNVNFQSVVSKILNEEELQFYLVQVIEKPSGGIAKKHKPRIKGNITENFNYVIDKLIPNTNYCVSVYFEPKDQNKINRSPLKCTFIQRESESSESTKLGGIITLFVIAAVFISTIVTLKRIGYICLRNDFPKVLTFSKLSAWVFPELPPLENVSTVEIIHNHRKKKEWNYNYDDESDSDSEAAPQKNAGGYTMHRLRPLCPASTSSATLEDYCSDPDTEDPDLPEPEAAAEAPEAPGPSAWQSEYQSGGYERRVSLQQDPYFPEDSSPPEGSQDRIVFNVDLKSVCVRVLDDDDDDSDDDDDNDNDDDDEDDNGDEDEDDDSEVTPMLSSQPEGTAGLEDATETESNLLEVSGKGTQQPFFPSPSMARPGPKDASSDKSDTSESDADIGDGYIMR</sequence>
<feature type="compositionally biased region" description="Low complexity" evidence="15">
    <location>
        <begin position="526"/>
        <end position="538"/>
    </location>
</feature>
<evidence type="ECO:0000256" key="3">
    <source>
        <dbReference type="ARBA" id="ARBA00022475"/>
    </source>
</evidence>
<evidence type="ECO:0000256" key="8">
    <source>
        <dbReference type="ARBA" id="ARBA00023136"/>
    </source>
</evidence>
<keyword evidence="6" id="KW-0732">Signal</keyword>
<dbReference type="Pfam" id="PF09294">
    <property type="entry name" value="Interfer-bind"/>
    <property type="match status" value="1"/>
</dbReference>
<dbReference type="InterPro" id="IPR036116">
    <property type="entry name" value="FN3_sf"/>
</dbReference>
<evidence type="ECO:0000259" key="17">
    <source>
        <dbReference type="Pfam" id="PF09294"/>
    </source>
</evidence>
<keyword evidence="3" id="KW-1003">Cell membrane</keyword>
<dbReference type="AlphaFoldDB" id="A0A8D0VH56"/>
<feature type="compositionally biased region" description="Acidic residues" evidence="15">
    <location>
        <begin position="591"/>
        <end position="623"/>
    </location>
</feature>
<dbReference type="GO" id="GO:0004905">
    <property type="term" value="F:type I interferon receptor activity"/>
    <property type="evidence" value="ECO:0007669"/>
    <property type="project" value="UniProtKB-ARBA"/>
</dbReference>
<evidence type="ECO:0000256" key="7">
    <source>
        <dbReference type="ARBA" id="ARBA00022989"/>
    </source>
</evidence>
<feature type="compositionally biased region" description="Polar residues" evidence="15">
    <location>
        <begin position="644"/>
        <end position="660"/>
    </location>
</feature>
<evidence type="ECO:0000256" key="9">
    <source>
        <dbReference type="ARBA" id="ARBA00023157"/>
    </source>
</evidence>
<dbReference type="Ensembl" id="ENSSSCT00030013564.1">
    <property type="protein sequence ID" value="ENSSSCP00030006086.1"/>
    <property type="gene ID" value="ENSSSCG00030009819.1"/>
</dbReference>
<evidence type="ECO:0000256" key="13">
    <source>
        <dbReference type="ARBA" id="ARBA00068670"/>
    </source>
</evidence>
<evidence type="ECO:0000256" key="2">
    <source>
        <dbReference type="ARBA" id="ARBA00005399"/>
    </source>
</evidence>
<keyword evidence="9" id="KW-1015">Disulfide bond</keyword>
<feature type="domain" description="Interferon/interleukin receptor" evidence="17">
    <location>
        <begin position="284"/>
        <end position="386"/>
    </location>
</feature>
<evidence type="ECO:0000313" key="18">
    <source>
        <dbReference type="Ensembl" id="ENSSSCP00030006086.1"/>
    </source>
</evidence>
<comment type="similarity">
    <text evidence="2">Belongs to the type II cytokine receptor family.</text>
</comment>